<keyword evidence="2" id="KW-0175">Coiled coil</keyword>
<name>A0A9P8L918_9PEZI</name>
<reference evidence="4" key="1">
    <citation type="submission" date="2021-03" db="EMBL/GenBank/DDBJ databases">
        <title>Comparative genomics and phylogenomic investigation of the class Geoglossomycetes provide insights into ecological specialization and systematics.</title>
        <authorList>
            <person name="Melie T."/>
            <person name="Pirro S."/>
            <person name="Miller A.N."/>
            <person name="Quandt A."/>
        </authorList>
    </citation>
    <scope>NUCLEOTIDE SEQUENCE</scope>
    <source>
        <strain evidence="4">CAQ_001_2017</strain>
    </source>
</reference>
<evidence type="ECO:0000259" key="3">
    <source>
        <dbReference type="Pfam" id="PF24883"/>
    </source>
</evidence>
<dbReference type="Proteomes" id="UP000750711">
    <property type="component" value="Unassembled WGS sequence"/>
</dbReference>
<organism evidence="4 5">
    <name type="scientific">Trichoglossum hirsutum</name>
    <dbReference type="NCBI Taxonomy" id="265104"/>
    <lineage>
        <taxon>Eukaryota</taxon>
        <taxon>Fungi</taxon>
        <taxon>Dikarya</taxon>
        <taxon>Ascomycota</taxon>
        <taxon>Pezizomycotina</taxon>
        <taxon>Geoglossomycetes</taxon>
        <taxon>Geoglossales</taxon>
        <taxon>Geoglossaceae</taxon>
        <taxon>Trichoglossum</taxon>
    </lineage>
</organism>
<dbReference type="SUPFAM" id="SSF52540">
    <property type="entry name" value="P-loop containing nucleoside triphosphate hydrolases"/>
    <property type="match status" value="1"/>
</dbReference>
<sequence length="257" mass="28847">MIRRTQNREWRTCLNASQVRPRCKDAKNDIECLRRKVADIRGVLERIEQILDGRDKTLLSTTSKLSDSLKECFLRARRVEGRAGAREDSQGHEPVRSASSEVALYEQAEEHNARCLPNTRTELLHHIREWTEDENGKSILWLSGMAGTGKSTIGRTVAQLFADQGQLGASFFFKRGEGECGNATRFFTTIATDLIGRVPGLTSGITKVLNADLAISEKALKDQSEKLILYPLSEMRQALARIVVIDALDECEREEDV</sequence>
<dbReference type="InterPro" id="IPR027417">
    <property type="entry name" value="P-loop_NTPase"/>
</dbReference>
<keyword evidence="1" id="KW-0677">Repeat</keyword>
<evidence type="ECO:0000313" key="4">
    <source>
        <dbReference type="EMBL" id="KAH0556503.1"/>
    </source>
</evidence>
<evidence type="ECO:0000256" key="2">
    <source>
        <dbReference type="SAM" id="Coils"/>
    </source>
</evidence>
<evidence type="ECO:0000256" key="1">
    <source>
        <dbReference type="ARBA" id="ARBA00022737"/>
    </source>
</evidence>
<dbReference type="Gene3D" id="3.40.50.300">
    <property type="entry name" value="P-loop containing nucleotide triphosphate hydrolases"/>
    <property type="match status" value="1"/>
</dbReference>
<proteinExistence type="predicted"/>
<evidence type="ECO:0000313" key="5">
    <source>
        <dbReference type="Proteomes" id="UP000750711"/>
    </source>
</evidence>
<dbReference type="EMBL" id="JAGHQM010001079">
    <property type="protein sequence ID" value="KAH0556503.1"/>
    <property type="molecule type" value="Genomic_DNA"/>
</dbReference>
<dbReference type="InterPro" id="IPR056884">
    <property type="entry name" value="NPHP3-like_N"/>
</dbReference>
<accession>A0A9P8L918</accession>
<comment type="caution">
    <text evidence="4">The sequence shown here is derived from an EMBL/GenBank/DDBJ whole genome shotgun (WGS) entry which is preliminary data.</text>
</comment>
<feature type="coiled-coil region" evidence="2">
    <location>
        <begin position="23"/>
        <end position="50"/>
    </location>
</feature>
<feature type="domain" description="Nephrocystin 3-like N-terminal" evidence="3">
    <location>
        <begin position="123"/>
        <end position="256"/>
    </location>
</feature>
<dbReference type="Pfam" id="PF24883">
    <property type="entry name" value="NPHP3_N"/>
    <property type="match status" value="1"/>
</dbReference>
<keyword evidence="5" id="KW-1185">Reference proteome</keyword>
<protein>
    <recommendedName>
        <fullName evidence="3">Nephrocystin 3-like N-terminal domain-containing protein</fullName>
    </recommendedName>
</protein>
<gene>
    <name evidence="4" type="ORF">GP486_005602</name>
</gene>
<dbReference type="AlphaFoldDB" id="A0A9P8L918"/>